<dbReference type="GO" id="GO:0005975">
    <property type="term" value="P:carbohydrate metabolic process"/>
    <property type="evidence" value="ECO:0007669"/>
    <property type="project" value="InterPro"/>
</dbReference>
<sequence length="749" mass="85203">MEVLFHGYCPCCYYEFSIFCLYFAILRYTNRLLLANKVMHLLIFKFNKMKRRNCIFKYSLCLLFIQILFLESACADSREFSAGEWTVRFKDETKQIDLLKNGELILSDVFVRFNNSSNYYNSSEYTDVKFTKDEITDEFGPAQKCTIQYKKEGAPTIEQIFYLYSSKDFFLTEVYLISVDGKVLVTNYISPIYTTATNQFLPQDTDNRLLFVPFDNDGFITYGSLPLSQSKSASAIHASGPLARDTISFEVTSIFNGGSQNGLVIGSVEHDTWKSAIRMVGSRDNRSITKLECYSGASHSATRDDKVHGSIKSTTVKSSRMFVGFFDDWRLGMETFGEANAAVVPKREWTKGTPFGWNSWGGMSTHVNYEGVLSASDFVKEHLQGKGGFGASGVVFVGLDSYWDNLNWEQLEDFARHCIANGQVPGIYWTPFNDWFPDNERDIEGNNGYKYSQSHLKVNGQKRKLYGAGCMDPTAPATLSRINYFIDKFKAAGFKYLKLDFLTAGMVEADKWYNKDITTGTQAFNYGMKYLRERCGDEMFIVESIAPLFPYQYANARRISCDAWGEMWHTNYMMNSLSFGWWLDRVYAYNDPDHLVMGDRSEAENMSRITSGAVTGYFMIGDNLSTKGNYIGTEVSQEKVKKFAVNDRINAVVNLGKTFRPAYGHKVSGSNRSVDLFTLETEDAYYIAYFNYDEGVKSGELTLQDLGITPEKVSGGIECWSGNNVQIQEGKLSYNLPKHQAEIYHLYKK</sequence>
<evidence type="ECO:0000256" key="1">
    <source>
        <dbReference type="ARBA" id="ARBA00009743"/>
    </source>
</evidence>
<dbReference type="InterPro" id="IPR002241">
    <property type="entry name" value="Glyco_hydro_27"/>
</dbReference>
<dbReference type="SUPFAM" id="SSF51445">
    <property type="entry name" value="(Trans)glycosidases"/>
    <property type="match status" value="1"/>
</dbReference>
<accession>A0A7J4XMR3</accession>
<gene>
    <name evidence="5" type="ORF">F3F73_04520</name>
</gene>
<evidence type="ECO:0000256" key="4">
    <source>
        <dbReference type="SAM" id="Phobius"/>
    </source>
</evidence>
<dbReference type="GO" id="GO:0004553">
    <property type="term" value="F:hydrolase activity, hydrolyzing O-glycosyl compounds"/>
    <property type="evidence" value="ECO:0007669"/>
    <property type="project" value="InterPro"/>
</dbReference>
<dbReference type="Gene3D" id="3.20.20.70">
    <property type="entry name" value="Aldolase class I"/>
    <property type="match status" value="1"/>
</dbReference>
<keyword evidence="2" id="KW-0378">Hydrolase</keyword>
<name>A0A7J4XMR3_9BACE</name>
<keyword evidence="3" id="KW-0326">Glycosidase</keyword>
<proteinExistence type="inferred from homology"/>
<evidence type="ECO:0008006" key="7">
    <source>
        <dbReference type="Google" id="ProtNLM"/>
    </source>
</evidence>
<evidence type="ECO:0000313" key="6">
    <source>
        <dbReference type="Proteomes" id="UP000422221"/>
    </source>
</evidence>
<keyword evidence="4" id="KW-0812">Transmembrane</keyword>
<dbReference type="Proteomes" id="UP000422221">
    <property type="component" value="Unassembled WGS sequence"/>
</dbReference>
<dbReference type="Gene3D" id="2.60.40.1180">
    <property type="entry name" value="Golgi alpha-mannosidase II"/>
    <property type="match status" value="1"/>
</dbReference>
<reference evidence="5 6" key="1">
    <citation type="journal article" date="2019" name="Nat. Med.">
        <title>A library of human gut bacterial isolates paired with longitudinal multiomics data enables mechanistic microbiome research.</title>
        <authorList>
            <person name="Poyet M."/>
            <person name="Groussin M."/>
            <person name="Gibbons S.M."/>
            <person name="Avila-Pacheco J."/>
            <person name="Jiang X."/>
            <person name="Kearney S.M."/>
            <person name="Perrotta A.R."/>
            <person name="Berdy B."/>
            <person name="Zhao S."/>
            <person name="Lieberman T.D."/>
            <person name="Swanson P.K."/>
            <person name="Smith M."/>
            <person name="Roesemann S."/>
            <person name="Alexander J.E."/>
            <person name="Rich S.A."/>
            <person name="Livny J."/>
            <person name="Vlamakis H."/>
            <person name="Clish C."/>
            <person name="Bullock K."/>
            <person name="Deik A."/>
            <person name="Scott J."/>
            <person name="Pierce K.A."/>
            <person name="Xavier R.J."/>
            <person name="Alm E.J."/>
        </authorList>
    </citation>
    <scope>NUCLEOTIDE SEQUENCE [LARGE SCALE GENOMIC DNA]</scope>
    <source>
        <strain evidence="5 6">BIOML-A10</strain>
    </source>
</reference>
<dbReference type="InterPro" id="IPR017853">
    <property type="entry name" value="GH"/>
</dbReference>
<dbReference type="AlphaFoldDB" id="A0A7J4XMR3"/>
<comment type="similarity">
    <text evidence="1">Belongs to the glycosyl hydrolase 27 family.</text>
</comment>
<evidence type="ECO:0000313" key="5">
    <source>
        <dbReference type="EMBL" id="KAA3768570.1"/>
    </source>
</evidence>
<feature type="transmembrane region" description="Helical" evidence="4">
    <location>
        <begin position="55"/>
        <end position="73"/>
    </location>
</feature>
<keyword evidence="4" id="KW-0472">Membrane</keyword>
<protein>
    <recommendedName>
        <fullName evidence="7">Alpha-galactosidase</fullName>
    </recommendedName>
</protein>
<dbReference type="PANTHER" id="PTHR11452:SF75">
    <property type="entry name" value="ALPHA-GALACTOSIDASE MEL1"/>
    <property type="match status" value="1"/>
</dbReference>
<dbReference type="InterPro" id="IPR013780">
    <property type="entry name" value="Glyco_hydro_b"/>
</dbReference>
<evidence type="ECO:0000256" key="2">
    <source>
        <dbReference type="ARBA" id="ARBA00022801"/>
    </source>
</evidence>
<dbReference type="InterPro" id="IPR013785">
    <property type="entry name" value="Aldolase_TIM"/>
</dbReference>
<evidence type="ECO:0000256" key="3">
    <source>
        <dbReference type="ARBA" id="ARBA00023295"/>
    </source>
</evidence>
<dbReference type="PANTHER" id="PTHR11452">
    <property type="entry name" value="ALPHA-GALACTOSIDASE/ALPHA-N-ACETYLGALACTOSAMINIDASE"/>
    <property type="match status" value="1"/>
</dbReference>
<organism evidence="5 6">
    <name type="scientific">Bacteroides salyersiae</name>
    <dbReference type="NCBI Taxonomy" id="291644"/>
    <lineage>
        <taxon>Bacteria</taxon>
        <taxon>Pseudomonadati</taxon>
        <taxon>Bacteroidota</taxon>
        <taxon>Bacteroidia</taxon>
        <taxon>Bacteroidales</taxon>
        <taxon>Bacteroidaceae</taxon>
        <taxon>Bacteroides</taxon>
    </lineage>
</organism>
<comment type="caution">
    <text evidence="5">The sequence shown here is derived from an EMBL/GenBank/DDBJ whole genome shotgun (WGS) entry which is preliminary data.</text>
</comment>
<dbReference type="EMBL" id="VWMK01000003">
    <property type="protein sequence ID" value="KAA3768570.1"/>
    <property type="molecule type" value="Genomic_DNA"/>
</dbReference>
<feature type="transmembrane region" description="Helical" evidence="4">
    <location>
        <begin position="13"/>
        <end position="34"/>
    </location>
</feature>
<keyword evidence="4" id="KW-1133">Transmembrane helix</keyword>